<proteinExistence type="predicted"/>
<sequence length="75" mass="8699">MSPCSLTCMKITKWLRRKPKRANETQDLLGYMTYEERTRYFGLALGEEIATANTAALDELEAVARIRRYERLANV</sequence>
<keyword evidence="2" id="KW-1185">Reference proteome</keyword>
<reference evidence="2" key="1">
    <citation type="submission" date="2018-02" db="EMBL/GenBank/DDBJ databases">
        <authorList>
            <person name="Cohen D.B."/>
            <person name="Kent A.D."/>
        </authorList>
    </citation>
    <scope>NUCLEOTIDE SEQUENCE [LARGE SCALE GENOMIC DNA]</scope>
</reference>
<dbReference type="GeneID" id="64766275"/>
<dbReference type="KEGG" id="vg:64766275"/>
<protein>
    <submittedName>
        <fullName evidence="1">Uncharacterized protein</fullName>
    </submittedName>
</protein>
<organism evidence="1 2">
    <name type="scientific">Rhodococcus phage Finch</name>
    <dbReference type="NCBI Taxonomy" id="2094144"/>
    <lineage>
        <taxon>Viruses</taxon>
        <taxon>Duplodnaviria</taxon>
        <taxon>Heunggongvirae</taxon>
        <taxon>Uroviricota</taxon>
        <taxon>Caudoviricetes</taxon>
        <taxon>Finchvirus</taxon>
        <taxon>Finchvirus finch</taxon>
    </lineage>
</organism>
<accession>A0A2P1JXS2</accession>
<evidence type="ECO:0000313" key="1">
    <source>
        <dbReference type="EMBL" id="AVO25161.1"/>
    </source>
</evidence>
<name>A0A2P1JXS2_9CAUD</name>
<dbReference type="EMBL" id="MG962366">
    <property type="protein sequence ID" value="AVO25161.1"/>
    <property type="molecule type" value="Genomic_DNA"/>
</dbReference>
<evidence type="ECO:0000313" key="2">
    <source>
        <dbReference type="Proteomes" id="UP000241290"/>
    </source>
</evidence>
<dbReference type="RefSeq" id="YP_010059044.1">
    <property type="nucleotide sequence ID" value="NC_054724.1"/>
</dbReference>
<dbReference type="Proteomes" id="UP000241290">
    <property type="component" value="Genome"/>
</dbReference>
<gene>
    <name evidence="1" type="primary">22</name>
    <name evidence="1" type="ORF">SEA_FINCH_22</name>
</gene>